<dbReference type="Gene3D" id="1.20.1250.20">
    <property type="entry name" value="MFS general substrate transporter like domains"/>
    <property type="match status" value="1"/>
</dbReference>
<dbReference type="InterPro" id="IPR011701">
    <property type="entry name" value="MFS"/>
</dbReference>
<dbReference type="SUPFAM" id="SSF103473">
    <property type="entry name" value="MFS general substrate transporter"/>
    <property type="match status" value="1"/>
</dbReference>
<reference evidence="8 9" key="1">
    <citation type="submission" date="2023-02" db="EMBL/GenBank/DDBJ databases">
        <title>Microbacterium betulae sp. nov., isolated from birch wood.</title>
        <authorList>
            <person name="Pasciak M."/>
            <person name="Pawlik K.J."/>
            <person name="Martynowski D."/>
            <person name="Laczmanski L."/>
            <person name="Ciekot J."/>
            <person name="Szponar B."/>
            <person name="Wojcik-Fatla A."/>
            <person name="Mackiewicz B."/>
            <person name="Farian E."/>
            <person name="Cholewa G."/>
            <person name="Cholewa A."/>
            <person name="Dutkiewicz J."/>
        </authorList>
    </citation>
    <scope>NUCLEOTIDE SEQUENCE [LARGE SCALE GENOMIC DNA]</scope>
    <source>
        <strain evidence="8 9">AB</strain>
    </source>
</reference>
<dbReference type="InterPro" id="IPR036259">
    <property type="entry name" value="MFS_trans_sf"/>
</dbReference>
<proteinExistence type="predicted"/>
<keyword evidence="9" id="KW-1185">Reference proteome</keyword>
<feature type="transmembrane region" description="Helical" evidence="6">
    <location>
        <begin position="168"/>
        <end position="188"/>
    </location>
</feature>
<comment type="subcellular location">
    <subcellularLocation>
        <location evidence="1">Cell inner membrane</location>
        <topology evidence="1">Multi-pass membrane protein</topology>
    </subcellularLocation>
</comment>
<evidence type="ECO:0000256" key="6">
    <source>
        <dbReference type="SAM" id="Phobius"/>
    </source>
</evidence>
<evidence type="ECO:0000259" key="7">
    <source>
        <dbReference type="PROSITE" id="PS50850"/>
    </source>
</evidence>
<evidence type="ECO:0000256" key="4">
    <source>
        <dbReference type="ARBA" id="ARBA00022989"/>
    </source>
</evidence>
<accession>A0AA97I539</accession>
<dbReference type="AlphaFoldDB" id="A0AA97I539"/>
<evidence type="ECO:0000256" key="1">
    <source>
        <dbReference type="ARBA" id="ARBA00004429"/>
    </source>
</evidence>
<feature type="transmembrane region" description="Helical" evidence="6">
    <location>
        <begin position="306"/>
        <end position="324"/>
    </location>
</feature>
<keyword evidence="2" id="KW-0813">Transport</keyword>
<feature type="transmembrane region" description="Helical" evidence="6">
    <location>
        <begin position="360"/>
        <end position="389"/>
    </location>
</feature>
<dbReference type="Gene3D" id="1.20.1720.10">
    <property type="entry name" value="Multidrug resistance protein D"/>
    <property type="match status" value="1"/>
</dbReference>
<feature type="transmembrane region" description="Helical" evidence="6">
    <location>
        <begin position="336"/>
        <end position="354"/>
    </location>
</feature>
<dbReference type="PANTHER" id="PTHR23501">
    <property type="entry name" value="MAJOR FACILITATOR SUPERFAMILY"/>
    <property type="match status" value="1"/>
</dbReference>
<keyword evidence="3 6" id="KW-0812">Transmembrane</keyword>
<dbReference type="EMBL" id="CP118157">
    <property type="protein sequence ID" value="WOF21657.1"/>
    <property type="molecule type" value="Genomic_DNA"/>
</dbReference>
<evidence type="ECO:0000313" key="9">
    <source>
        <dbReference type="Proteomes" id="UP001305498"/>
    </source>
</evidence>
<dbReference type="PROSITE" id="PS50850">
    <property type="entry name" value="MFS"/>
    <property type="match status" value="1"/>
</dbReference>
<feature type="transmembrane region" description="Helical" evidence="6">
    <location>
        <begin position="110"/>
        <end position="130"/>
    </location>
</feature>
<feature type="transmembrane region" description="Helical" evidence="6">
    <location>
        <begin position="46"/>
        <end position="69"/>
    </location>
</feature>
<evidence type="ECO:0000256" key="2">
    <source>
        <dbReference type="ARBA" id="ARBA00022448"/>
    </source>
</evidence>
<feature type="domain" description="Major facilitator superfamily (MFS) profile" evidence="7">
    <location>
        <begin position="15"/>
        <end position="452"/>
    </location>
</feature>
<dbReference type="GO" id="GO:0022857">
    <property type="term" value="F:transmembrane transporter activity"/>
    <property type="evidence" value="ECO:0007669"/>
    <property type="project" value="InterPro"/>
</dbReference>
<gene>
    <name evidence="8" type="ORF">N8K70_09650</name>
</gene>
<dbReference type="PANTHER" id="PTHR23501:SF191">
    <property type="entry name" value="VACUOLAR BASIC AMINO ACID TRANSPORTER 4"/>
    <property type="match status" value="1"/>
</dbReference>
<dbReference type="InterPro" id="IPR020846">
    <property type="entry name" value="MFS_dom"/>
</dbReference>
<dbReference type="GO" id="GO:0005886">
    <property type="term" value="C:plasma membrane"/>
    <property type="evidence" value="ECO:0007669"/>
    <property type="project" value="UniProtKB-SubCell"/>
</dbReference>
<feature type="transmembrane region" description="Helical" evidence="6">
    <location>
        <begin position="236"/>
        <end position="255"/>
    </location>
</feature>
<evidence type="ECO:0000256" key="5">
    <source>
        <dbReference type="ARBA" id="ARBA00023136"/>
    </source>
</evidence>
<dbReference type="Pfam" id="PF07690">
    <property type="entry name" value="MFS_1"/>
    <property type="match status" value="1"/>
</dbReference>
<feature type="transmembrane region" description="Helical" evidence="6">
    <location>
        <begin position="209"/>
        <end position="230"/>
    </location>
</feature>
<sequence length="465" mass="47888">MTTAGDERRLFGWRFTAPLLLASALNPINSSMLATGLTDIAREFTLAPGAAVTLVSVLYLCSATAQPAVGKLGTVLGPRRVFLGGLVVVMIGGLVGALAGSFPWLLASRALIGIGTSAAFPTSMALVRARADRAGLAAPTRVIGLLSIAAQVALVAGLPLGGLLTSALGWRSLLAMNLPLALIALVAVARGVERDPAIGRHTVREMLTALDATGVVLFTAATTGLLVFLGDLTHPRWWLLAVIVAVLTLLIAWERRAPDPLLDVRLLASEPALARTYLRQLLVGLAVSTALYGLSQWREDAAGLDAAAIGVILLPLSVVSILLARIVSVRGWVRGSLVGGALAVIAAGGMLSLLRSGMPGLVPLLLGVAIVYGAANGLTSVATQTALYLQAPADRIGTAAGLLRSFGHIGAIFSASVISVTFGAQPSDAGLRLQGWVVAGLGVVLFLLALDRGIPRTAPRRQRGD</sequence>
<keyword evidence="5 6" id="KW-0472">Membrane</keyword>
<keyword evidence="4 6" id="KW-1133">Transmembrane helix</keyword>
<feature type="transmembrane region" description="Helical" evidence="6">
    <location>
        <begin position="401"/>
        <end position="424"/>
    </location>
</feature>
<dbReference type="RefSeq" id="WP_317138135.1">
    <property type="nucleotide sequence ID" value="NZ_CP118157.1"/>
</dbReference>
<evidence type="ECO:0000313" key="8">
    <source>
        <dbReference type="EMBL" id="WOF21657.1"/>
    </source>
</evidence>
<dbReference type="Proteomes" id="UP001305498">
    <property type="component" value="Chromosome"/>
</dbReference>
<feature type="transmembrane region" description="Helical" evidence="6">
    <location>
        <begin position="436"/>
        <end position="454"/>
    </location>
</feature>
<feature type="transmembrane region" description="Helical" evidence="6">
    <location>
        <begin position="81"/>
        <end position="104"/>
    </location>
</feature>
<dbReference type="KEGG" id="mbet:N8K70_09650"/>
<feature type="transmembrane region" description="Helical" evidence="6">
    <location>
        <begin position="142"/>
        <end position="162"/>
    </location>
</feature>
<organism evidence="8 9">
    <name type="scientific">Microbacterium betulae</name>
    <dbReference type="NCBI Taxonomy" id="2981139"/>
    <lineage>
        <taxon>Bacteria</taxon>
        <taxon>Bacillati</taxon>
        <taxon>Actinomycetota</taxon>
        <taxon>Actinomycetes</taxon>
        <taxon>Micrococcales</taxon>
        <taxon>Microbacteriaceae</taxon>
        <taxon>Microbacterium</taxon>
    </lineage>
</organism>
<name>A0AA97I539_9MICO</name>
<evidence type="ECO:0000256" key="3">
    <source>
        <dbReference type="ARBA" id="ARBA00022692"/>
    </source>
</evidence>
<protein>
    <submittedName>
        <fullName evidence="8">MFS transporter</fullName>
    </submittedName>
</protein>